<feature type="non-terminal residue" evidence="1">
    <location>
        <position position="1"/>
    </location>
</feature>
<sequence length="193" mass="22552">CVTSRHVSRRGLAPSSTTLHLRPLAHVVHKRYQTLSKLNRNLHRPQILVHRPLEQDKWKHLLDRYHCASCSALCALLFHQPPFKVCVLVSRVSHARHSTSKFPLRWYHSHTHNVRVGFPTPWLAELRTQSSTIRLLHSSVYQYCQRNKRSFTNGQTCIRTPELKQILTNQTEEELEKRCAHLRTSSPTISSDW</sequence>
<name>A0A6A5WTU2_9PLEO</name>
<accession>A0A6A5WTU2</accession>
<gene>
    <name evidence="1" type="ORF">P154DRAFT_458482</name>
</gene>
<protein>
    <submittedName>
        <fullName evidence="1">Uncharacterized protein</fullName>
    </submittedName>
</protein>
<proteinExistence type="predicted"/>
<keyword evidence="2" id="KW-1185">Reference proteome</keyword>
<evidence type="ECO:0000313" key="1">
    <source>
        <dbReference type="EMBL" id="KAF2005007.1"/>
    </source>
</evidence>
<dbReference type="EMBL" id="ML977565">
    <property type="protein sequence ID" value="KAF2005007.1"/>
    <property type="molecule type" value="Genomic_DNA"/>
</dbReference>
<dbReference type="AlphaFoldDB" id="A0A6A5WTU2"/>
<organism evidence="1 2">
    <name type="scientific">Amniculicola lignicola CBS 123094</name>
    <dbReference type="NCBI Taxonomy" id="1392246"/>
    <lineage>
        <taxon>Eukaryota</taxon>
        <taxon>Fungi</taxon>
        <taxon>Dikarya</taxon>
        <taxon>Ascomycota</taxon>
        <taxon>Pezizomycotina</taxon>
        <taxon>Dothideomycetes</taxon>
        <taxon>Pleosporomycetidae</taxon>
        <taxon>Pleosporales</taxon>
        <taxon>Amniculicolaceae</taxon>
        <taxon>Amniculicola</taxon>
    </lineage>
</organism>
<reference evidence="1" key="1">
    <citation type="journal article" date="2020" name="Stud. Mycol.">
        <title>101 Dothideomycetes genomes: a test case for predicting lifestyles and emergence of pathogens.</title>
        <authorList>
            <person name="Haridas S."/>
            <person name="Albert R."/>
            <person name="Binder M."/>
            <person name="Bloem J."/>
            <person name="Labutti K."/>
            <person name="Salamov A."/>
            <person name="Andreopoulos B."/>
            <person name="Baker S."/>
            <person name="Barry K."/>
            <person name="Bills G."/>
            <person name="Bluhm B."/>
            <person name="Cannon C."/>
            <person name="Castanera R."/>
            <person name="Culley D."/>
            <person name="Daum C."/>
            <person name="Ezra D."/>
            <person name="Gonzalez J."/>
            <person name="Henrissat B."/>
            <person name="Kuo A."/>
            <person name="Liang C."/>
            <person name="Lipzen A."/>
            <person name="Lutzoni F."/>
            <person name="Magnuson J."/>
            <person name="Mondo S."/>
            <person name="Nolan M."/>
            <person name="Ohm R."/>
            <person name="Pangilinan J."/>
            <person name="Park H.-J."/>
            <person name="Ramirez L."/>
            <person name="Alfaro M."/>
            <person name="Sun H."/>
            <person name="Tritt A."/>
            <person name="Yoshinaga Y."/>
            <person name="Zwiers L.-H."/>
            <person name="Turgeon B."/>
            <person name="Goodwin S."/>
            <person name="Spatafora J."/>
            <person name="Crous P."/>
            <person name="Grigoriev I."/>
        </authorList>
    </citation>
    <scope>NUCLEOTIDE SEQUENCE</scope>
    <source>
        <strain evidence="1">CBS 123094</strain>
    </source>
</reference>
<dbReference type="Proteomes" id="UP000799779">
    <property type="component" value="Unassembled WGS sequence"/>
</dbReference>
<evidence type="ECO:0000313" key="2">
    <source>
        <dbReference type="Proteomes" id="UP000799779"/>
    </source>
</evidence>